<proteinExistence type="predicted"/>
<protein>
    <submittedName>
        <fullName evidence="1">Long-chain-fatty-acid-CoA-ligase</fullName>
    </submittedName>
</protein>
<name>A0ACB8TZQ8_9APHY</name>
<keyword evidence="2" id="KW-1185">Reference proteome</keyword>
<accession>A0ACB8TZQ8</accession>
<evidence type="ECO:0000313" key="1">
    <source>
        <dbReference type="EMBL" id="KAI0087500.1"/>
    </source>
</evidence>
<sequence>MIAVEVGPKVEGESRARRSPQSVNALTERPIDGIDTVWDIVQYAAREHGTKPAMGWRDVVKIVEEEKEVKKVHAGKETTEKRTWKYFQLGDPKFLSYLEAQEAISEMSRALVDLGITQNDIVNIYAQTSISWQLVSFSCCTIGTPIATAYDSLGESGLQHSLNEPGCVAIFTNADLLPVVQKVAANVPSLRLVIYDGDAKADYIDKIRGSKEGIKVLSIDELRAHGKTVSKDVLEARKPKSEDTACIMYTSGTTGAPKGVVITHRNLIATVGAVYKHLGQHFKEGDLYLAYLPLAHILEFVIELSFYFVGLTLGFGRVKTLTDQSVRNCVGDIRAYRPNILVGVPAVFEMIRKGIVHRLNSGGKVKKGIFNAALSVKKADIPGLAQLADSTVFAQVKAATGGRLRIAMCGGAALSHETQEFLHLALVTMLQGYGMTETCGMCAVLLPEGFRFDSVGHIMPSVEVKLKDVPDAGYFHTNNPPQGEILIRGPSVIKGYFKRDDLNTDPAIFADDGWLRTGDVGQFNDDGSLTIIDRIKNLVKLSGGEYIALERLESIYKGCNLVSNLCVHASQDAKQPIAIIIPHEAHLRHVLDENSIDGVNPHDDFKILCHNPKVKEMLLKECNTVGKKAGFKPMELLEAVVLTADEWTPESGLVTAAQKVQRKKVAEKFSAEINVGSIHISKRSEAG</sequence>
<organism evidence="1 2">
    <name type="scientific">Irpex rosettiformis</name>
    <dbReference type="NCBI Taxonomy" id="378272"/>
    <lineage>
        <taxon>Eukaryota</taxon>
        <taxon>Fungi</taxon>
        <taxon>Dikarya</taxon>
        <taxon>Basidiomycota</taxon>
        <taxon>Agaricomycotina</taxon>
        <taxon>Agaricomycetes</taxon>
        <taxon>Polyporales</taxon>
        <taxon>Irpicaceae</taxon>
        <taxon>Irpex</taxon>
    </lineage>
</organism>
<dbReference type="Proteomes" id="UP001055072">
    <property type="component" value="Unassembled WGS sequence"/>
</dbReference>
<evidence type="ECO:0000313" key="2">
    <source>
        <dbReference type="Proteomes" id="UP001055072"/>
    </source>
</evidence>
<reference evidence="1" key="1">
    <citation type="journal article" date="2021" name="Environ. Microbiol.">
        <title>Gene family expansions and transcriptome signatures uncover fungal adaptations to wood decay.</title>
        <authorList>
            <person name="Hage H."/>
            <person name="Miyauchi S."/>
            <person name="Viragh M."/>
            <person name="Drula E."/>
            <person name="Min B."/>
            <person name="Chaduli D."/>
            <person name="Navarro D."/>
            <person name="Favel A."/>
            <person name="Norest M."/>
            <person name="Lesage-Meessen L."/>
            <person name="Balint B."/>
            <person name="Merenyi Z."/>
            <person name="de Eugenio L."/>
            <person name="Morin E."/>
            <person name="Martinez A.T."/>
            <person name="Baldrian P."/>
            <person name="Stursova M."/>
            <person name="Martinez M.J."/>
            <person name="Novotny C."/>
            <person name="Magnuson J.K."/>
            <person name="Spatafora J.W."/>
            <person name="Maurice S."/>
            <person name="Pangilinan J."/>
            <person name="Andreopoulos W."/>
            <person name="LaButti K."/>
            <person name="Hundley H."/>
            <person name="Na H."/>
            <person name="Kuo A."/>
            <person name="Barry K."/>
            <person name="Lipzen A."/>
            <person name="Henrissat B."/>
            <person name="Riley R."/>
            <person name="Ahrendt S."/>
            <person name="Nagy L.G."/>
            <person name="Grigoriev I.V."/>
            <person name="Martin F."/>
            <person name="Rosso M.N."/>
        </authorList>
    </citation>
    <scope>NUCLEOTIDE SEQUENCE</scope>
    <source>
        <strain evidence="1">CBS 384.51</strain>
    </source>
</reference>
<comment type="caution">
    <text evidence="1">The sequence shown here is derived from an EMBL/GenBank/DDBJ whole genome shotgun (WGS) entry which is preliminary data.</text>
</comment>
<gene>
    <name evidence="1" type="ORF">BDY19DRAFT_892845</name>
</gene>
<dbReference type="EMBL" id="MU274917">
    <property type="protein sequence ID" value="KAI0087500.1"/>
    <property type="molecule type" value="Genomic_DNA"/>
</dbReference>